<gene>
    <name evidence="7 11" type="primary">rsmA</name>
    <name evidence="7" type="synonym">ksgA</name>
    <name evidence="11" type="ORF">PAECIP111893_04908</name>
</gene>
<keyword evidence="5 7" id="KW-0949">S-adenosyl-L-methionine</keyword>
<evidence type="ECO:0000256" key="5">
    <source>
        <dbReference type="ARBA" id="ARBA00022691"/>
    </source>
</evidence>
<feature type="domain" description="Ribosomal RNA adenine methylase transferase N-terminal" evidence="10">
    <location>
        <begin position="66"/>
        <end position="242"/>
    </location>
</feature>
<evidence type="ECO:0000313" key="12">
    <source>
        <dbReference type="Proteomes" id="UP000838686"/>
    </source>
</evidence>
<feature type="binding site" evidence="7 8">
    <location>
        <position position="107"/>
    </location>
    <ligand>
        <name>S-adenosyl-L-methionine</name>
        <dbReference type="ChEBI" id="CHEBI:59789"/>
    </ligand>
</feature>
<dbReference type="InterPro" id="IPR023165">
    <property type="entry name" value="rRNA_Ade_diMease-like_C"/>
</dbReference>
<evidence type="ECO:0000256" key="8">
    <source>
        <dbReference type="PROSITE-ProRule" id="PRU01026"/>
    </source>
</evidence>
<evidence type="ECO:0000256" key="2">
    <source>
        <dbReference type="ARBA" id="ARBA00022552"/>
    </source>
</evidence>
<feature type="region of interest" description="Disordered" evidence="9">
    <location>
        <begin position="1"/>
        <end position="40"/>
    </location>
</feature>
<protein>
    <recommendedName>
        <fullName evidence="7">Ribosomal RNA small subunit methyltransferase A</fullName>
        <ecNumber evidence="7">2.1.1.182</ecNumber>
    </recommendedName>
    <alternativeName>
        <fullName evidence="7">16S rRNA (adenine(1518)-N(6)/adenine(1519)-N(6))-dimethyltransferase</fullName>
    </alternativeName>
    <alternativeName>
        <fullName evidence="7">16S rRNA dimethyladenosine transferase</fullName>
    </alternativeName>
    <alternativeName>
        <fullName evidence="7">16S rRNA dimethylase</fullName>
    </alternativeName>
    <alternativeName>
        <fullName evidence="7">S-adenosylmethionine-6-N', N'-adenosyl(rRNA) dimethyltransferase</fullName>
    </alternativeName>
</protein>
<dbReference type="EMBL" id="CAKMMF010000040">
    <property type="protein sequence ID" value="CAH1222798.1"/>
    <property type="molecule type" value="Genomic_DNA"/>
</dbReference>
<dbReference type="PROSITE" id="PS01131">
    <property type="entry name" value="RRNA_A_DIMETH"/>
    <property type="match status" value="1"/>
</dbReference>
<feature type="binding site" evidence="7 8">
    <location>
        <position position="157"/>
    </location>
    <ligand>
        <name>S-adenosyl-L-methionine</name>
        <dbReference type="ChEBI" id="CHEBI:59789"/>
    </ligand>
</feature>
<evidence type="ECO:0000256" key="6">
    <source>
        <dbReference type="ARBA" id="ARBA00022884"/>
    </source>
</evidence>
<dbReference type="InterPro" id="IPR011530">
    <property type="entry name" value="rRNA_adenine_dimethylase"/>
</dbReference>
<evidence type="ECO:0000259" key="10">
    <source>
        <dbReference type="SMART" id="SM00650"/>
    </source>
</evidence>
<feature type="binding site" evidence="7 8">
    <location>
        <position position="61"/>
    </location>
    <ligand>
        <name>S-adenosyl-L-methionine</name>
        <dbReference type="ChEBI" id="CHEBI:59789"/>
    </ligand>
</feature>
<dbReference type="Gene3D" id="3.40.50.150">
    <property type="entry name" value="Vaccinia Virus protein VP39"/>
    <property type="match status" value="1"/>
</dbReference>
<evidence type="ECO:0000256" key="4">
    <source>
        <dbReference type="ARBA" id="ARBA00022679"/>
    </source>
</evidence>
<comment type="catalytic activity">
    <reaction evidence="7">
        <text>adenosine(1518)/adenosine(1519) in 16S rRNA + 4 S-adenosyl-L-methionine = N(6)-dimethyladenosine(1518)/N(6)-dimethyladenosine(1519) in 16S rRNA + 4 S-adenosyl-L-homocysteine + 4 H(+)</text>
        <dbReference type="Rhea" id="RHEA:19609"/>
        <dbReference type="Rhea" id="RHEA-COMP:10232"/>
        <dbReference type="Rhea" id="RHEA-COMP:10233"/>
        <dbReference type="ChEBI" id="CHEBI:15378"/>
        <dbReference type="ChEBI" id="CHEBI:57856"/>
        <dbReference type="ChEBI" id="CHEBI:59789"/>
        <dbReference type="ChEBI" id="CHEBI:74411"/>
        <dbReference type="ChEBI" id="CHEBI:74493"/>
        <dbReference type="EC" id="2.1.1.182"/>
    </reaction>
</comment>
<dbReference type="Gene3D" id="1.10.8.100">
    <property type="entry name" value="Ribosomal RNA adenine dimethylase-like, domain 2"/>
    <property type="match status" value="1"/>
</dbReference>
<dbReference type="InterPro" id="IPR020596">
    <property type="entry name" value="rRNA_Ade_Mease_Trfase_CS"/>
</dbReference>
<dbReference type="RefSeq" id="WP_236346515.1">
    <property type="nucleotide sequence ID" value="NZ_CAKMMF010000040.1"/>
</dbReference>
<dbReference type="PANTHER" id="PTHR11727:SF7">
    <property type="entry name" value="DIMETHYLADENOSINE TRANSFERASE-RELATED"/>
    <property type="match status" value="1"/>
</dbReference>
<keyword evidence="2 7" id="KW-0698">rRNA processing</keyword>
<dbReference type="InterPro" id="IPR020598">
    <property type="entry name" value="rRNA_Ade_methylase_Trfase_N"/>
</dbReference>
<dbReference type="Pfam" id="PF00398">
    <property type="entry name" value="RrnaAD"/>
    <property type="match status" value="1"/>
</dbReference>
<dbReference type="SUPFAM" id="SSF53335">
    <property type="entry name" value="S-adenosyl-L-methionine-dependent methyltransferases"/>
    <property type="match status" value="1"/>
</dbReference>
<keyword evidence="6 7" id="KW-0694">RNA-binding</keyword>
<dbReference type="NCBIfam" id="TIGR00755">
    <property type="entry name" value="ksgA"/>
    <property type="match status" value="1"/>
</dbReference>
<feature type="binding site" evidence="7 8">
    <location>
        <position position="59"/>
    </location>
    <ligand>
        <name>S-adenosyl-L-methionine</name>
        <dbReference type="ChEBI" id="CHEBI:59789"/>
    </ligand>
</feature>
<evidence type="ECO:0000256" key="7">
    <source>
        <dbReference type="HAMAP-Rule" id="MF_00607"/>
    </source>
</evidence>
<dbReference type="GO" id="GO:0052908">
    <property type="term" value="F:16S rRNA (adenine(1518)-N(6)/adenine(1519)-N(6))-dimethyltransferase activity"/>
    <property type="evidence" value="ECO:0007669"/>
    <property type="project" value="UniProtKB-EC"/>
</dbReference>
<dbReference type="Proteomes" id="UP000838686">
    <property type="component" value="Unassembled WGS sequence"/>
</dbReference>
<feature type="compositionally biased region" description="Low complexity" evidence="9">
    <location>
        <begin position="8"/>
        <end position="20"/>
    </location>
</feature>
<dbReference type="EC" id="2.1.1.182" evidence="7"/>
<comment type="function">
    <text evidence="7">Specifically dimethylates two adjacent adenosines (A1518 and A1519) in the loop of a conserved hairpin near the 3'-end of 16S rRNA in the 30S particle. May play a critical role in biogenesis of 30S subunits.</text>
</comment>
<comment type="caution">
    <text evidence="11">The sequence shown here is derived from an EMBL/GenBank/DDBJ whole genome shotgun (WGS) entry which is preliminary data.</text>
</comment>
<feature type="compositionally biased region" description="Polar residues" evidence="9">
    <location>
        <begin position="21"/>
        <end position="34"/>
    </location>
</feature>
<feature type="binding site" evidence="7 8">
    <location>
        <position position="86"/>
    </location>
    <ligand>
        <name>S-adenosyl-L-methionine</name>
        <dbReference type="ChEBI" id="CHEBI:59789"/>
    </ligand>
</feature>
<evidence type="ECO:0000256" key="1">
    <source>
        <dbReference type="ARBA" id="ARBA00022490"/>
    </source>
</evidence>
<dbReference type="PROSITE" id="PS51689">
    <property type="entry name" value="SAM_RNA_A_N6_MT"/>
    <property type="match status" value="1"/>
</dbReference>
<organism evidence="11 12">
    <name type="scientific">Paenibacillus plantiphilus</name>
    <dbReference type="NCBI Taxonomy" id="2905650"/>
    <lineage>
        <taxon>Bacteria</taxon>
        <taxon>Bacillati</taxon>
        <taxon>Bacillota</taxon>
        <taxon>Bacilli</taxon>
        <taxon>Bacillales</taxon>
        <taxon>Paenibacillaceae</taxon>
        <taxon>Paenibacillus</taxon>
    </lineage>
</organism>
<evidence type="ECO:0000256" key="3">
    <source>
        <dbReference type="ARBA" id="ARBA00022603"/>
    </source>
</evidence>
<keyword evidence="3 7" id="KW-0489">Methyltransferase</keyword>
<comment type="similarity">
    <text evidence="7">Belongs to the class I-like SAM-binding methyltransferase superfamily. rRNA adenine N(6)-methyltransferase family. RsmA subfamily.</text>
</comment>
<name>A0ABM9CRZ5_9BACL</name>
<keyword evidence="4 7" id="KW-0808">Transferase</keyword>
<dbReference type="SMART" id="SM00650">
    <property type="entry name" value="rADc"/>
    <property type="match status" value="1"/>
</dbReference>
<sequence length="323" mass="34541">MDGQGIQGAAASGDAGTSGTVQTGTGAKPSSQGDVGTPRRTKDIISKYGFSFKKSLGQNFLIDQNILRKIVAAAELDGSKGALEIGPGIGALTEQLAQAAGRVTAVEIDNRLIPILRDVLADSPNVHVEHGDVLKLNLEELIAKQFAGLNGVSVVANLPYYVTTPILMKLLEEKLPLQHIVVMIQKEVAERMAAKPGGKEYGSLSIAVQYYSEPELVCIVPHTVFIPQPNVDSAVIKLKVRDKPPVDVADEGHFFRTVQACFAQRRKTIANNLTAYVGKVHRESLGPLLQSCGIDPSRRGETLSLAEYAVLSRTLIEAGLPEA</sequence>
<evidence type="ECO:0000256" key="9">
    <source>
        <dbReference type="SAM" id="MobiDB-lite"/>
    </source>
</evidence>
<keyword evidence="1 7" id="KW-0963">Cytoplasm</keyword>
<dbReference type="PANTHER" id="PTHR11727">
    <property type="entry name" value="DIMETHYLADENOSINE TRANSFERASE"/>
    <property type="match status" value="1"/>
</dbReference>
<dbReference type="HAMAP" id="MF_00607">
    <property type="entry name" value="16SrRNA_methyltr_A"/>
    <property type="match status" value="1"/>
</dbReference>
<evidence type="ECO:0000313" key="11">
    <source>
        <dbReference type="EMBL" id="CAH1222798.1"/>
    </source>
</evidence>
<comment type="subcellular location">
    <subcellularLocation>
        <location evidence="7">Cytoplasm</location>
    </subcellularLocation>
</comment>
<dbReference type="InterPro" id="IPR029063">
    <property type="entry name" value="SAM-dependent_MTases_sf"/>
</dbReference>
<feature type="binding site" evidence="7 8">
    <location>
        <position position="132"/>
    </location>
    <ligand>
        <name>S-adenosyl-L-methionine</name>
        <dbReference type="ChEBI" id="CHEBI:59789"/>
    </ligand>
</feature>
<dbReference type="CDD" id="cd02440">
    <property type="entry name" value="AdoMet_MTases"/>
    <property type="match status" value="1"/>
</dbReference>
<proteinExistence type="inferred from homology"/>
<dbReference type="InterPro" id="IPR001737">
    <property type="entry name" value="KsgA/Erm"/>
</dbReference>
<accession>A0ABM9CRZ5</accession>
<keyword evidence="12" id="KW-1185">Reference proteome</keyword>
<reference evidence="11" key="1">
    <citation type="submission" date="2022-01" db="EMBL/GenBank/DDBJ databases">
        <authorList>
            <person name="Criscuolo A."/>
        </authorList>
    </citation>
    <scope>NUCLEOTIDE SEQUENCE</scope>
    <source>
        <strain evidence="11">CIP111893</strain>
    </source>
</reference>